<dbReference type="AlphaFoldDB" id="A0A4D4J6E8"/>
<dbReference type="Proteomes" id="UP000298860">
    <property type="component" value="Unassembled WGS sequence"/>
</dbReference>
<dbReference type="OrthoDB" id="3429251at2"/>
<evidence type="ECO:0000313" key="3">
    <source>
        <dbReference type="Proteomes" id="UP000298860"/>
    </source>
</evidence>
<keyword evidence="1" id="KW-0472">Membrane</keyword>
<dbReference type="RefSeq" id="WP_137815335.1">
    <property type="nucleotide sequence ID" value="NZ_BJFL01000023.1"/>
</dbReference>
<gene>
    <name evidence="2" type="ORF">GTS_39380</name>
</gene>
<evidence type="ECO:0000313" key="2">
    <source>
        <dbReference type="EMBL" id="GDY32305.1"/>
    </source>
</evidence>
<evidence type="ECO:0000256" key="1">
    <source>
        <dbReference type="SAM" id="Phobius"/>
    </source>
</evidence>
<keyword evidence="1" id="KW-1133">Transmembrane helix</keyword>
<evidence type="ECO:0008006" key="4">
    <source>
        <dbReference type="Google" id="ProtNLM"/>
    </source>
</evidence>
<keyword evidence="1" id="KW-0812">Transmembrane</keyword>
<accession>A0A4D4J6E8</accession>
<dbReference type="EMBL" id="BJFL01000023">
    <property type="protein sequence ID" value="GDY32305.1"/>
    <property type="molecule type" value="Genomic_DNA"/>
</dbReference>
<reference evidence="3" key="1">
    <citation type="submission" date="2019-04" db="EMBL/GenBank/DDBJ databases">
        <title>Draft genome sequence of Pseudonocardiaceae bacterium SL3-2-4.</title>
        <authorList>
            <person name="Ningsih F."/>
            <person name="Yokota A."/>
            <person name="Sakai Y."/>
            <person name="Nanatani K."/>
            <person name="Yabe S."/>
            <person name="Oetari A."/>
            <person name="Sjamsuridzal W."/>
        </authorList>
    </citation>
    <scope>NUCLEOTIDE SEQUENCE [LARGE SCALE GENOMIC DNA]</scope>
    <source>
        <strain evidence="3">SL3-2-4</strain>
    </source>
</reference>
<sequence length="239" mass="26199">MGAAVPVLAALSGMVLVAAVLFVVRDTRQRKEFASTRPPAGTVLPGPGRVDWVPEPPDDRLVDRFTGGPLAAAHGGRNARGHRIRQVLRAQHRGYRAVAFVYTYDQLVYVRRLGTSPTRQYTVVSIDLPEGRPTLELSAARRPVAGQLRLGHDAFDAAFRLVSDSAEFARAVLPPAVIQWLLADPRARYFPIRIEGATVSTWTTSDVAFGPAPMRPEMINPMVDYLAEFLGHVPAGVWR</sequence>
<organism evidence="2 3">
    <name type="scientific">Gandjariella thermophila</name>
    <dbReference type="NCBI Taxonomy" id="1931992"/>
    <lineage>
        <taxon>Bacteria</taxon>
        <taxon>Bacillati</taxon>
        <taxon>Actinomycetota</taxon>
        <taxon>Actinomycetes</taxon>
        <taxon>Pseudonocardiales</taxon>
        <taxon>Pseudonocardiaceae</taxon>
        <taxon>Gandjariella</taxon>
    </lineage>
</organism>
<comment type="caution">
    <text evidence="2">The sequence shown here is derived from an EMBL/GenBank/DDBJ whole genome shotgun (WGS) entry which is preliminary data.</text>
</comment>
<protein>
    <recommendedName>
        <fullName evidence="4">DUF3137 domain-containing protein</fullName>
    </recommendedName>
</protein>
<name>A0A4D4J6E8_9PSEU</name>
<feature type="transmembrane region" description="Helical" evidence="1">
    <location>
        <begin position="6"/>
        <end position="24"/>
    </location>
</feature>
<proteinExistence type="predicted"/>
<keyword evidence="3" id="KW-1185">Reference proteome</keyword>